<evidence type="ECO:0000313" key="1">
    <source>
        <dbReference type="EMBL" id="TGY96187.1"/>
    </source>
</evidence>
<evidence type="ECO:0000313" key="2">
    <source>
        <dbReference type="Proteomes" id="UP000304953"/>
    </source>
</evidence>
<sequence length="934" mass="109275">MENGMFDENIRMNHILYDAKVGLWSIEIEEGRQERMYADRAMLELLGLKETPTPEECYAHWYSRIEKSALGLVQKAVETMAQGQHGEISYGWYHPVTGKMYVRCGGTLDQDYTRGLRLWGYHQDISEMVSLKKETEQLRSFNESMLVSLKELYFSVMLLEIDKGKIHPLHLTKEGETILTGGPGMESAVWNIVQFYHPQDREQLQREISLENLQKQQEKGNRKFVREYRRKIQGEYRWVSFTCYFVTRAPQDRRVLIAIQDIDEQKKQEKEYQKYLENRFEGNMEILRMSLKNTNIFEYFYYPKEEKILLPEQTARYYGCKEEYLDVKHDFAKDLVDMEYYELFCRVHEFIRDGGKNDYFYYSAKRGKFWCKCSMSSVRFDEWGNTVFAVGIIEDLTRQRAMELENERYQSLYKFTVDSEYDGIGIIDVNSGNTEVKVARHINPRRSIGQGKFEEIKMRFIDLFICERDKEFFRNRVTLQRVLEQIEQTQEAVQYYFTGNEEYGNRHKLITVRYFDEKHTKLFVCVRDIELQIQAEADNKAALQKAFESAEQANRAKSEFLSKMSHDIRTPMNAIVGMTAIAEANMDDRERVSDCLNKIKIASHHLTNLVNEVLDMSRIESGKMNLVIEDFDLTELVEEVMTISQTKAEEKQQKLTLSMAVKNRKVMGDHLSLQKVFHNILGNAVKYTQKGGRICFQVEELDPLHQNYGHYRFIIEDNGFGMSEEFQKKLFEPFERSGDPRVESMEGTGLGMPIAYNLIQLMQGTIQVESELNKGSRFVITLLLPLQSEEHQKQEEIQEEKEAEMVTFPGKQVLLVEDNELNIEIATEILKMFELEVVLAFNGKEAVEIFQSREEGYFDIIFMDIQMPVMDGYTAAKEIRDSRRKDSKSIPIVAMTANAFSEDVQKAIHTGMNDHLAKPIDIQLLTKILSKWLS</sequence>
<accession>A0AC61RWA4</accession>
<proteinExistence type="predicted"/>
<name>A0AC61RWA4_9FIRM</name>
<reference evidence="1" key="1">
    <citation type="submission" date="2019-04" db="EMBL/GenBank/DDBJ databases">
        <title>Microbes associate with the intestines of laboratory mice.</title>
        <authorList>
            <person name="Navarre W."/>
            <person name="Wong E."/>
            <person name="Huang K."/>
            <person name="Tropini C."/>
            <person name="Ng K."/>
            <person name="Yu B."/>
        </authorList>
    </citation>
    <scope>NUCLEOTIDE SEQUENCE</scope>
    <source>
        <strain evidence="1">NM01_1-7b</strain>
    </source>
</reference>
<comment type="caution">
    <text evidence="1">The sequence shown here is derived from an EMBL/GenBank/DDBJ whole genome shotgun (WGS) entry which is preliminary data.</text>
</comment>
<gene>
    <name evidence="1" type="ORF">E5329_11120</name>
</gene>
<protein>
    <submittedName>
        <fullName evidence="1">Response regulator</fullName>
    </submittedName>
</protein>
<keyword evidence="2" id="KW-1185">Reference proteome</keyword>
<dbReference type="Proteomes" id="UP000304953">
    <property type="component" value="Unassembled WGS sequence"/>
</dbReference>
<organism evidence="1 2">
    <name type="scientific">Petralouisia muris</name>
    <dbReference type="NCBI Taxonomy" id="3032872"/>
    <lineage>
        <taxon>Bacteria</taxon>
        <taxon>Bacillati</taxon>
        <taxon>Bacillota</taxon>
        <taxon>Clostridia</taxon>
        <taxon>Lachnospirales</taxon>
        <taxon>Lachnospiraceae</taxon>
        <taxon>Petralouisia</taxon>
    </lineage>
</organism>
<dbReference type="EMBL" id="SRYA01000019">
    <property type="protein sequence ID" value="TGY96187.1"/>
    <property type="molecule type" value="Genomic_DNA"/>
</dbReference>